<dbReference type="RefSeq" id="WP_324618692.1">
    <property type="nucleotide sequence ID" value="NZ_JAYKOT010000001.1"/>
</dbReference>
<sequence>MTVKKVSYKDLEKEKIDNEDLIESAKKGLVYEKDGKFYTFKMVRATKCRIDVVDDNLDEILEEFRKDFPFMTYICQKDEQVRKFDKIAKKRVKIETLLPSKIELDKEEVDAMKSFLSEAIVIPCIDTEKGPVMCAQHEQLYYIDSKKYKKIDIVYVDEDKKILKAREKAEKAGVNNIKDCKLV</sequence>
<name>A0AAW9MVS1_9FIRM</name>
<protein>
    <submittedName>
        <fullName evidence="1">Uncharacterized protein</fullName>
    </submittedName>
</protein>
<reference evidence="1 2" key="1">
    <citation type="submission" date="2024-01" db="EMBL/GenBank/DDBJ databases">
        <title>Complete genome sequence of Citroniella saccharovorans strain M6.X9, isolated from human fecal sample.</title>
        <authorList>
            <person name="Cheng G."/>
            <person name="Westerholm M."/>
            <person name="Schnurer A."/>
        </authorList>
    </citation>
    <scope>NUCLEOTIDE SEQUENCE [LARGE SCALE GENOMIC DNA]</scope>
    <source>
        <strain evidence="1 2">DSM 29873</strain>
    </source>
</reference>
<gene>
    <name evidence="1" type="ORF">VLK81_01210</name>
</gene>
<proteinExistence type="predicted"/>
<accession>A0AAW9MVS1</accession>
<comment type="caution">
    <text evidence="1">The sequence shown here is derived from an EMBL/GenBank/DDBJ whole genome shotgun (WGS) entry which is preliminary data.</text>
</comment>
<organism evidence="1 2">
    <name type="scientific">Citroniella saccharovorans</name>
    <dbReference type="NCBI Taxonomy" id="2053367"/>
    <lineage>
        <taxon>Bacteria</taxon>
        <taxon>Bacillati</taxon>
        <taxon>Bacillota</taxon>
        <taxon>Tissierellia</taxon>
        <taxon>Tissierellales</taxon>
        <taxon>Peptoniphilaceae</taxon>
        <taxon>Citroniella</taxon>
    </lineage>
</organism>
<evidence type="ECO:0000313" key="2">
    <source>
        <dbReference type="Proteomes" id="UP001357733"/>
    </source>
</evidence>
<dbReference type="AlphaFoldDB" id="A0AAW9MVS1"/>
<evidence type="ECO:0000313" key="1">
    <source>
        <dbReference type="EMBL" id="MEB3428655.1"/>
    </source>
</evidence>
<dbReference type="EMBL" id="JAYKOT010000001">
    <property type="protein sequence ID" value="MEB3428655.1"/>
    <property type="molecule type" value="Genomic_DNA"/>
</dbReference>
<dbReference type="Proteomes" id="UP001357733">
    <property type="component" value="Unassembled WGS sequence"/>
</dbReference>
<keyword evidence="2" id="KW-1185">Reference proteome</keyword>